<feature type="compositionally biased region" description="Basic and acidic residues" evidence="2">
    <location>
        <begin position="418"/>
        <end position="437"/>
    </location>
</feature>
<feature type="region of interest" description="Disordered" evidence="2">
    <location>
        <begin position="51"/>
        <end position="141"/>
    </location>
</feature>
<dbReference type="InParanoid" id="A0A2P6NJ78"/>
<feature type="compositionally biased region" description="Low complexity" evidence="2">
    <location>
        <begin position="274"/>
        <end position="283"/>
    </location>
</feature>
<dbReference type="AlphaFoldDB" id="A0A2P6NJ78"/>
<feature type="compositionally biased region" description="Basic and acidic residues" evidence="2">
    <location>
        <begin position="117"/>
        <end position="129"/>
    </location>
</feature>
<accession>A0A2P6NJ78</accession>
<protein>
    <submittedName>
        <fullName evidence="3">Uncharacterized protein</fullName>
    </submittedName>
</protein>
<reference evidence="3 4" key="1">
    <citation type="journal article" date="2018" name="Genome Biol. Evol.">
        <title>Multiple Roots of Fruiting Body Formation in Amoebozoa.</title>
        <authorList>
            <person name="Hillmann F."/>
            <person name="Forbes G."/>
            <person name="Novohradska S."/>
            <person name="Ferling I."/>
            <person name="Riege K."/>
            <person name="Groth M."/>
            <person name="Westermann M."/>
            <person name="Marz M."/>
            <person name="Spaller T."/>
            <person name="Winckler T."/>
            <person name="Schaap P."/>
            <person name="Glockner G."/>
        </authorList>
    </citation>
    <scope>NUCLEOTIDE SEQUENCE [LARGE SCALE GENOMIC DNA]</scope>
    <source>
        <strain evidence="3 4">Jena</strain>
    </source>
</reference>
<proteinExistence type="predicted"/>
<sequence>MAEEEADVQIPIDSKPLSGGVFMCSSILKLMEVSIGAGMSWAEFQKQMEEEDAKNGIVNPPPTKTVVKKKVPAKKAAAATSKPVDPEEAEKKRLRDEAALKRREEMKQQMASARQTVKQDEPQPEKTEEAPAPIEESTSVAVEPIVYETPSAYTAAEDLPIQKKSDGPSWADFMAQVEAEEATKGNASTETAPPPKKAAVKKAVAAKPIDPEEAEKKRLRDEAALKRREEMKQQMAAARQATKQEEPASEPQSQIEQAVVPTATSPVVDEPPITAAAASTTSTDDGIPLNKKSDGPSWADFMAQVEAEEGNKTSEPTETAPPPKKAPVKKAVAAKPVDPEEAEKKRLRDEAAVKRREEMKQQMAAARQATKKEDPAPETPLEVAAPTKTDSTVIEEKQQTPVVQPKQTIAEPPNTPSEKVKTEESEKKSTQSNTEKRLQEMREVLDRTRNAQKPVTSPTSMQNARVLQLAVNTSLPPSPSLNLERETKKSGGNFTPAPAPAPLPTSEPRKPIKTMEQVRSQLHCFREEEPGAFLKDVKISTNSSVDPTSRAKFSRTEMISTRRMVNEQAREEAEQLLEKLAALQEKCREEEAHRERMGQIASNFDHALNALPQVLEEMTKTKVYYQEKERAFLQAKALYENAKREQETLLSNDVELRRREISARDANALLRSQYDKYTAEAQHTLSVAETRLQHMNQQHELLSYVLQSKIARTTTRGESMKGRVQILEKENVQLLKLAEDLMQKMDGLP</sequence>
<feature type="region of interest" description="Disordered" evidence="2">
    <location>
        <begin position="178"/>
        <end position="437"/>
    </location>
</feature>
<name>A0A2P6NJ78_9EUKA</name>
<dbReference type="Proteomes" id="UP000241769">
    <property type="component" value="Unassembled WGS sequence"/>
</dbReference>
<feature type="compositionally biased region" description="Basic and acidic residues" evidence="2">
    <location>
        <begin position="214"/>
        <end position="232"/>
    </location>
</feature>
<feature type="compositionally biased region" description="Basic and acidic residues" evidence="2">
    <location>
        <begin position="89"/>
        <end position="107"/>
    </location>
</feature>
<evidence type="ECO:0000313" key="4">
    <source>
        <dbReference type="Proteomes" id="UP000241769"/>
    </source>
</evidence>
<keyword evidence="1" id="KW-0175">Coiled coil</keyword>
<feature type="compositionally biased region" description="Low complexity" evidence="2">
    <location>
        <begin position="74"/>
        <end position="83"/>
    </location>
</feature>
<dbReference type="STRING" id="1890364.A0A2P6NJ78"/>
<evidence type="ECO:0000313" key="3">
    <source>
        <dbReference type="EMBL" id="PRP83992.1"/>
    </source>
</evidence>
<feature type="region of interest" description="Disordered" evidence="2">
    <location>
        <begin position="472"/>
        <end position="511"/>
    </location>
</feature>
<evidence type="ECO:0000256" key="1">
    <source>
        <dbReference type="SAM" id="Coils"/>
    </source>
</evidence>
<keyword evidence="4" id="KW-1185">Reference proteome</keyword>
<dbReference type="EMBL" id="MDYQ01000071">
    <property type="protein sequence ID" value="PRP83992.1"/>
    <property type="molecule type" value="Genomic_DNA"/>
</dbReference>
<feature type="coiled-coil region" evidence="1">
    <location>
        <begin position="566"/>
        <end position="593"/>
    </location>
</feature>
<organism evidence="3 4">
    <name type="scientific">Planoprotostelium fungivorum</name>
    <dbReference type="NCBI Taxonomy" id="1890364"/>
    <lineage>
        <taxon>Eukaryota</taxon>
        <taxon>Amoebozoa</taxon>
        <taxon>Evosea</taxon>
        <taxon>Variosea</taxon>
        <taxon>Cavosteliida</taxon>
        <taxon>Cavosteliaceae</taxon>
        <taxon>Planoprotostelium</taxon>
    </lineage>
</organism>
<evidence type="ECO:0000256" key="2">
    <source>
        <dbReference type="SAM" id="MobiDB-lite"/>
    </source>
</evidence>
<gene>
    <name evidence="3" type="ORF">PROFUN_08589</name>
</gene>
<feature type="compositionally biased region" description="Basic and acidic residues" evidence="2">
    <location>
        <begin position="342"/>
        <end position="360"/>
    </location>
</feature>
<comment type="caution">
    <text evidence="3">The sequence shown here is derived from an EMBL/GenBank/DDBJ whole genome shotgun (WGS) entry which is preliminary data.</text>
</comment>